<dbReference type="AlphaFoldDB" id="A0A915ITG5"/>
<sequence length="75" mass="8460">MGSPEHFPIGCSCETQNIQKDQESDLCCKAKKKTRSYSFNTRSTYHREGYKAIRIAFESGHKSSNSGVSLQENAR</sequence>
<organism evidence="1 2">
    <name type="scientific">Romanomermis culicivorax</name>
    <name type="common">Nematode worm</name>
    <dbReference type="NCBI Taxonomy" id="13658"/>
    <lineage>
        <taxon>Eukaryota</taxon>
        <taxon>Metazoa</taxon>
        <taxon>Ecdysozoa</taxon>
        <taxon>Nematoda</taxon>
        <taxon>Enoplea</taxon>
        <taxon>Dorylaimia</taxon>
        <taxon>Mermithida</taxon>
        <taxon>Mermithoidea</taxon>
        <taxon>Mermithidae</taxon>
        <taxon>Romanomermis</taxon>
    </lineage>
</organism>
<accession>A0A915ITG5</accession>
<dbReference type="Proteomes" id="UP000887565">
    <property type="component" value="Unplaced"/>
</dbReference>
<reference evidence="2" key="1">
    <citation type="submission" date="2022-11" db="UniProtKB">
        <authorList>
            <consortium name="WormBaseParasite"/>
        </authorList>
    </citation>
    <scope>IDENTIFICATION</scope>
</reference>
<keyword evidence="1" id="KW-1185">Reference proteome</keyword>
<name>A0A915ITG5_ROMCU</name>
<evidence type="ECO:0000313" key="1">
    <source>
        <dbReference type="Proteomes" id="UP000887565"/>
    </source>
</evidence>
<protein>
    <submittedName>
        <fullName evidence="2">Uncharacterized protein</fullName>
    </submittedName>
</protein>
<proteinExistence type="predicted"/>
<dbReference type="WBParaSite" id="nRc.2.0.1.t17333-RA">
    <property type="protein sequence ID" value="nRc.2.0.1.t17333-RA"/>
    <property type="gene ID" value="nRc.2.0.1.g17333"/>
</dbReference>
<evidence type="ECO:0000313" key="2">
    <source>
        <dbReference type="WBParaSite" id="nRc.2.0.1.t17333-RA"/>
    </source>
</evidence>